<dbReference type="GeneID" id="24407987"/>
<organism evidence="3">
    <name type="scientific">Colletotrichum graminicola (strain M1.001 / M2 / FGSC 10212)</name>
    <name type="common">Maize anthracnose fungus</name>
    <name type="synonym">Glomerella graminicola</name>
    <dbReference type="NCBI Taxonomy" id="645133"/>
    <lineage>
        <taxon>Eukaryota</taxon>
        <taxon>Fungi</taxon>
        <taxon>Dikarya</taxon>
        <taxon>Ascomycota</taxon>
        <taxon>Pezizomycotina</taxon>
        <taxon>Sordariomycetes</taxon>
        <taxon>Hypocreomycetidae</taxon>
        <taxon>Glomerellales</taxon>
        <taxon>Glomerellaceae</taxon>
        <taxon>Colletotrichum</taxon>
        <taxon>Colletotrichum graminicola species complex</taxon>
    </lineage>
</organism>
<dbReference type="VEuPathDB" id="FungiDB:GLRG_02622"/>
<accession>E3Q7G4</accession>
<sequence length="190" mass="20173">MKTFTTIVLAAAAATTGVMSAAIGSSPHAVVNPDSGASFKLADSVVNSAALDRFQNAQIVHASVNLKARQILETDPDSNVTTPDNVFVLQCTDPGFRGNCLVFGSPPGQCVSYFNFDSPNSTDISDIFNNQVASLSTNTGGACQFYKHDGCDDKGDDPGLSSDYNYNLAVSLLEDPRTVEYDNAITSWRC</sequence>
<dbReference type="AlphaFoldDB" id="E3Q7G4"/>
<protein>
    <submittedName>
        <fullName evidence="2">Uncharacterized protein</fullName>
    </submittedName>
</protein>
<evidence type="ECO:0000313" key="2">
    <source>
        <dbReference type="EMBL" id="EFQ26802.1"/>
    </source>
</evidence>
<dbReference type="Proteomes" id="UP000008782">
    <property type="component" value="Unassembled WGS sequence"/>
</dbReference>
<evidence type="ECO:0000313" key="3">
    <source>
        <dbReference type="Proteomes" id="UP000008782"/>
    </source>
</evidence>
<reference evidence="3" key="1">
    <citation type="journal article" date="2012" name="Nat. Genet.">
        <title>Lifestyle transitions in plant pathogenic Colletotrichum fungi deciphered by genome and transcriptome analyses.</title>
        <authorList>
            <person name="O'Connell R.J."/>
            <person name="Thon M.R."/>
            <person name="Hacquard S."/>
            <person name="Amyotte S.G."/>
            <person name="Kleemann J."/>
            <person name="Torres M.F."/>
            <person name="Damm U."/>
            <person name="Buiate E.A."/>
            <person name="Epstein L."/>
            <person name="Alkan N."/>
            <person name="Altmueller J."/>
            <person name="Alvarado-Balderrama L."/>
            <person name="Bauser C.A."/>
            <person name="Becker C."/>
            <person name="Birren B.W."/>
            <person name="Chen Z."/>
            <person name="Choi J."/>
            <person name="Crouch J.A."/>
            <person name="Duvick J.P."/>
            <person name="Farman M.A."/>
            <person name="Gan P."/>
            <person name="Heiman D."/>
            <person name="Henrissat B."/>
            <person name="Howard R.J."/>
            <person name="Kabbage M."/>
            <person name="Koch C."/>
            <person name="Kracher B."/>
            <person name="Kubo Y."/>
            <person name="Law A.D."/>
            <person name="Lebrun M.-H."/>
            <person name="Lee Y.-H."/>
            <person name="Miyara I."/>
            <person name="Moore N."/>
            <person name="Neumann U."/>
            <person name="Nordstroem K."/>
            <person name="Panaccione D.G."/>
            <person name="Panstruga R."/>
            <person name="Place M."/>
            <person name="Proctor R.H."/>
            <person name="Prusky D."/>
            <person name="Rech G."/>
            <person name="Reinhardt R."/>
            <person name="Rollins J.A."/>
            <person name="Rounsley S."/>
            <person name="Schardl C.L."/>
            <person name="Schwartz D.C."/>
            <person name="Shenoy N."/>
            <person name="Shirasu K."/>
            <person name="Sikhakolli U.R."/>
            <person name="Stueber K."/>
            <person name="Sukno S.A."/>
            <person name="Sweigard J.A."/>
            <person name="Takano Y."/>
            <person name="Takahara H."/>
            <person name="Trail F."/>
            <person name="van der Does H.C."/>
            <person name="Voll L.M."/>
            <person name="Will I."/>
            <person name="Young S."/>
            <person name="Zeng Q."/>
            <person name="Zhang J."/>
            <person name="Zhou S."/>
            <person name="Dickman M.B."/>
            <person name="Schulze-Lefert P."/>
            <person name="Ver Loren van Themaat E."/>
            <person name="Ma L.-J."/>
            <person name="Vaillancourt L.J."/>
        </authorList>
    </citation>
    <scope>NUCLEOTIDE SEQUENCE [LARGE SCALE GENOMIC DNA]</scope>
    <source>
        <strain evidence="3">M1.001 / M2 / FGSC 10212</strain>
    </source>
</reference>
<dbReference type="OrthoDB" id="3636092at2759"/>
<dbReference type="EMBL" id="GG697335">
    <property type="protein sequence ID" value="EFQ26802.1"/>
    <property type="molecule type" value="Genomic_DNA"/>
</dbReference>
<dbReference type="HOGENOM" id="CLU_099112_0_0_1"/>
<gene>
    <name evidence="2" type="ORF">GLRG_02622</name>
</gene>
<keyword evidence="1" id="KW-0732">Signal</keyword>
<proteinExistence type="predicted"/>
<dbReference type="RefSeq" id="XP_008090822.1">
    <property type="nucleotide sequence ID" value="XM_008092631.1"/>
</dbReference>
<evidence type="ECO:0000256" key="1">
    <source>
        <dbReference type="SAM" id="SignalP"/>
    </source>
</evidence>
<feature type="chain" id="PRO_5003179478" evidence="1">
    <location>
        <begin position="21"/>
        <end position="190"/>
    </location>
</feature>
<keyword evidence="3" id="KW-1185">Reference proteome</keyword>
<dbReference type="eggNOG" id="ENOG502SRT8">
    <property type="taxonomic scope" value="Eukaryota"/>
</dbReference>
<name>E3Q7G4_COLGM</name>
<feature type="signal peptide" evidence="1">
    <location>
        <begin position="1"/>
        <end position="20"/>
    </location>
</feature>